<keyword evidence="1" id="KW-0732">Signal</keyword>
<sequence length="441" mass="47366">MDDSPRSSRPGRRAASWAVGLLLGALAAASVSADVGPADAPPEPVAGPSLRLSGFGTLGVAGLSGPEGWGYRRELTQPGHASTWRTDVDSRLGVQLNYAASPALELVGQVIAKKRGAYAADTDALEWAYASYRPDADWTLRLGRVNVDAFLMADYRNVGFGFLTARPPVELYARQPTTLDGGDVARSWWVGDAQWRVKVMAGTTRIGDTNFSKPGRLTGVRGVMVSREEGPWFLRASAARGRVNFDLSGLQPAIQTFGQLAQLPLPDIAAQAQAFRDRLSTNNMPATFTELGARYESADWQANLEFVRVDASPLTIENAAYLTLGRRFGAWTPYVSFSRVRNGLDALNPPAWQASLTPVLGPSTAAQAQQLADAATGLLNGGRIEQSSNAVGVRWDVHPQAAVKLQWDQVRVPFGGGSLWTGADSRAARARLTSLVLDFIF</sequence>
<keyword evidence="3" id="KW-1185">Reference proteome</keyword>
<dbReference type="SUPFAM" id="SSF56935">
    <property type="entry name" value="Porins"/>
    <property type="match status" value="1"/>
</dbReference>
<evidence type="ECO:0000313" key="3">
    <source>
        <dbReference type="Proteomes" id="UP000197446"/>
    </source>
</evidence>
<dbReference type="EMBL" id="NISI01000001">
    <property type="protein sequence ID" value="OWR05224.1"/>
    <property type="molecule type" value="Genomic_DNA"/>
</dbReference>
<gene>
    <name evidence="2" type="ORF">CDO81_01745</name>
</gene>
<proteinExistence type="predicted"/>
<feature type="signal peptide" evidence="1">
    <location>
        <begin position="1"/>
        <end position="33"/>
    </location>
</feature>
<dbReference type="AlphaFoldDB" id="A0A254NC49"/>
<reference evidence="2 3" key="1">
    <citation type="journal article" date="2007" name="Int. J. Syst. Evol. Microbiol.">
        <title>Description of Pelomonas aquatica sp. nov. and Pelomonas puraquae sp. nov., isolated from industrial and haemodialysis water.</title>
        <authorList>
            <person name="Gomila M."/>
            <person name="Bowien B."/>
            <person name="Falsen E."/>
            <person name="Moore E.R."/>
            <person name="Lalucat J."/>
        </authorList>
    </citation>
    <scope>NUCLEOTIDE SEQUENCE [LARGE SCALE GENOMIC DNA]</scope>
    <source>
        <strain evidence="2 3">CCUG 52769</strain>
    </source>
</reference>
<protein>
    <recommendedName>
        <fullName evidence="4">Porin</fullName>
    </recommendedName>
</protein>
<comment type="caution">
    <text evidence="2">The sequence shown here is derived from an EMBL/GenBank/DDBJ whole genome shotgun (WGS) entry which is preliminary data.</text>
</comment>
<evidence type="ECO:0000313" key="2">
    <source>
        <dbReference type="EMBL" id="OWR05224.1"/>
    </source>
</evidence>
<evidence type="ECO:0008006" key="4">
    <source>
        <dbReference type="Google" id="ProtNLM"/>
    </source>
</evidence>
<evidence type="ECO:0000256" key="1">
    <source>
        <dbReference type="SAM" id="SignalP"/>
    </source>
</evidence>
<accession>A0A254NC49</accession>
<feature type="chain" id="PRO_5012784206" description="Porin" evidence="1">
    <location>
        <begin position="34"/>
        <end position="441"/>
    </location>
</feature>
<organism evidence="2 3">
    <name type="scientific">Roseateles puraquae</name>
    <dbReference type="NCBI Taxonomy" id="431059"/>
    <lineage>
        <taxon>Bacteria</taxon>
        <taxon>Pseudomonadati</taxon>
        <taxon>Pseudomonadota</taxon>
        <taxon>Betaproteobacteria</taxon>
        <taxon>Burkholderiales</taxon>
        <taxon>Sphaerotilaceae</taxon>
        <taxon>Roseateles</taxon>
    </lineage>
</organism>
<name>A0A254NC49_9BURK</name>
<dbReference type="Proteomes" id="UP000197446">
    <property type="component" value="Unassembled WGS sequence"/>
</dbReference>